<proteinExistence type="predicted"/>
<evidence type="ECO:0000313" key="1">
    <source>
        <dbReference type="EMBL" id="CCH43454.1"/>
    </source>
</evidence>
<sequence length="87" mass="10500">MFNILEMNIVHDRIIESLEEVLESHLNHLPFNRELDDVPTRKVRKQIVYELVEIVYRKITLDGIWVPKLMIRVDAVFYLKLYFGELE</sequence>
<gene>
    <name evidence="1" type="ORF">BN7_3004</name>
</gene>
<reference evidence="1 2" key="1">
    <citation type="journal article" date="2012" name="Eukaryot. Cell">
        <title>Draft genome sequence of Wickerhamomyces ciferrii NRRL Y-1031 F-60-10.</title>
        <authorList>
            <person name="Schneider J."/>
            <person name="Andrea H."/>
            <person name="Blom J."/>
            <person name="Jaenicke S."/>
            <person name="Ruckert C."/>
            <person name="Schorsch C."/>
            <person name="Szczepanowski R."/>
            <person name="Farwick M."/>
            <person name="Goesmann A."/>
            <person name="Puhler A."/>
            <person name="Schaffer S."/>
            <person name="Tauch A."/>
            <person name="Kohler T."/>
            <person name="Brinkrolf K."/>
        </authorList>
    </citation>
    <scope>NUCLEOTIDE SEQUENCE [LARGE SCALE GENOMIC DNA]</scope>
    <source>
        <strain evidence="2">ATCC 14091 / BCRC 22168 / CBS 111 / JCM 3599 / NBRC 0793 / NRRL Y-1031 F-60-10</strain>
    </source>
</reference>
<accession>K0KPV5</accession>
<comment type="caution">
    <text evidence="1">The sequence shown here is derived from an EMBL/GenBank/DDBJ whole genome shotgun (WGS) entry which is preliminary data.</text>
</comment>
<keyword evidence="2" id="KW-1185">Reference proteome</keyword>
<dbReference type="EMBL" id="CAIF01000080">
    <property type="protein sequence ID" value="CCH43454.1"/>
    <property type="molecule type" value="Genomic_DNA"/>
</dbReference>
<dbReference type="AlphaFoldDB" id="K0KPV5"/>
<dbReference type="InParanoid" id="K0KPV5"/>
<evidence type="ECO:0000313" key="2">
    <source>
        <dbReference type="Proteomes" id="UP000009328"/>
    </source>
</evidence>
<name>K0KPV5_WICCF</name>
<dbReference type="HOGENOM" id="CLU_2485048_0_0_1"/>
<protein>
    <submittedName>
        <fullName evidence="1">Uncharacterized protein</fullName>
    </submittedName>
</protein>
<dbReference type="Proteomes" id="UP000009328">
    <property type="component" value="Unassembled WGS sequence"/>
</dbReference>
<organism evidence="1 2">
    <name type="scientific">Wickerhamomyces ciferrii (strain ATCC 14091 / BCRC 22168 / CBS 111 / JCM 3599 / NBRC 0793 / NRRL Y-1031 F-60-10)</name>
    <name type="common">Yeast</name>
    <name type="synonym">Pichia ciferrii</name>
    <dbReference type="NCBI Taxonomy" id="1206466"/>
    <lineage>
        <taxon>Eukaryota</taxon>
        <taxon>Fungi</taxon>
        <taxon>Dikarya</taxon>
        <taxon>Ascomycota</taxon>
        <taxon>Saccharomycotina</taxon>
        <taxon>Saccharomycetes</taxon>
        <taxon>Phaffomycetales</taxon>
        <taxon>Wickerhamomycetaceae</taxon>
        <taxon>Wickerhamomyces</taxon>
    </lineage>
</organism>